<dbReference type="RefSeq" id="WP_212707965.1">
    <property type="nucleotide sequence ID" value="NZ_BAAAFW010000054.1"/>
</dbReference>
<dbReference type="InterPro" id="IPR038338">
    <property type="entry name" value="PriC_sf"/>
</dbReference>
<comment type="caution">
    <text evidence="1">The sequence shown here is derived from an EMBL/GenBank/DDBJ whole genome shotgun (WGS) entry which is preliminary data.</text>
</comment>
<dbReference type="Proteomes" id="UP001596215">
    <property type="component" value="Unassembled WGS sequence"/>
</dbReference>
<protein>
    <submittedName>
        <fullName evidence="1">Primosomal replication protein PriC</fullName>
    </submittedName>
</protein>
<dbReference type="InterPro" id="IPR010890">
    <property type="entry name" value="PriC"/>
</dbReference>
<dbReference type="Pfam" id="PF07445">
    <property type="entry name" value="PriC"/>
    <property type="match status" value="1"/>
</dbReference>
<evidence type="ECO:0000313" key="2">
    <source>
        <dbReference type="Proteomes" id="UP001596215"/>
    </source>
</evidence>
<accession>A0ABW1VNW1</accession>
<dbReference type="Gene3D" id="1.20.1270.340">
    <property type="match status" value="1"/>
</dbReference>
<organism evidence="1 2">
    <name type="scientific">Tatumella punctata</name>
    <dbReference type="NCBI Taxonomy" id="399969"/>
    <lineage>
        <taxon>Bacteria</taxon>
        <taxon>Pseudomonadati</taxon>
        <taxon>Pseudomonadota</taxon>
        <taxon>Gammaproteobacteria</taxon>
        <taxon>Enterobacterales</taxon>
        <taxon>Erwiniaceae</taxon>
        <taxon>Tatumella</taxon>
    </lineage>
</organism>
<keyword evidence="2" id="KW-1185">Reference proteome</keyword>
<proteinExistence type="predicted"/>
<reference evidence="2" key="1">
    <citation type="journal article" date="2019" name="Int. J. Syst. Evol. Microbiol.">
        <title>The Global Catalogue of Microorganisms (GCM) 10K type strain sequencing project: providing services to taxonomists for standard genome sequencing and annotation.</title>
        <authorList>
            <consortium name="The Broad Institute Genomics Platform"/>
            <consortium name="The Broad Institute Genome Sequencing Center for Infectious Disease"/>
            <person name="Wu L."/>
            <person name="Ma J."/>
        </authorList>
    </citation>
    <scope>NUCLEOTIDE SEQUENCE [LARGE SCALE GENOMIC DNA]</scope>
    <source>
        <strain evidence="2">CGMCC 4.1530</strain>
    </source>
</reference>
<gene>
    <name evidence="1" type="primary">priC</name>
    <name evidence="1" type="ORF">ACFP73_08855</name>
</gene>
<name>A0ABW1VNW1_9GAMM</name>
<evidence type="ECO:0000313" key="1">
    <source>
        <dbReference type="EMBL" id="MFC6362203.1"/>
    </source>
</evidence>
<sequence length="172" mass="20296">MKKEKVITQFRRLLAQLQQQAELAGNPVCREKRFDPLLFADRGHRLLDYIQQIRCHLLALQAMSDSESPPFQWLSQRMVDQCQAMQRELSSLDSRQPAPATSASYWFDKYQQQRGYEARLCEMIEQQEQQLNTADTLQQQQLIAEHISVLEQRLARCRHALRESHWQASLRN</sequence>
<dbReference type="EMBL" id="JBHSUC010000009">
    <property type="protein sequence ID" value="MFC6362203.1"/>
    <property type="molecule type" value="Genomic_DNA"/>
</dbReference>